<name>A0A7Z0QM21_9BRAD</name>
<dbReference type="Gene3D" id="3.40.50.12370">
    <property type="match status" value="1"/>
</dbReference>
<reference evidence="4 5" key="1">
    <citation type="journal article" date="2017" name="Syst. Appl. Microbiol.">
        <title>Soybeans inoculated with root zone soils of Canadian native legumes harbour diverse and novel Bradyrhizobium spp. that possess agricultural potential.</title>
        <authorList>
            <person name="Bromfield E.S.P."/>
            <person name="Cloutier S."/>
            <person name="Tambong J.T."/>
            <person name="Tran Thi T.V."/>
        </authorList>
    </citation>
    <scope>NUCLEOTIDE SEQUENCE [LARGE SCALE GENOMIC DNA]</scope>
    <source>
        <strain evidence="4 5">323S2</strain>
    </source>
</reference>
<dbReference type="SUPFAM" id="SSF52402">
    <property type="entry name" value="Adenine nucleotide alpha hydrolases-like"/>
    <property type="match status" value="1"/>
</dbReference>
<evidence type="ECO:0000256" key="1">
    <source>
        <dbReference type="ARBA" id="ARBA00008791"/>
    </source>
</evidence>
<dbReference type="RefSeq" id="WP_166341846.1">
    <property type="nucleotide sequence ID" value="NZ_CP088280.1"/>
</dbReference>
<dbReference type="EMBL" id="JACBFH010000001">
    <property type="protein sequence ID" value="NYY95212.1"/>
    <property type="molecule type" value="Genomic_DNA"/>
</dbReference>
<reference evidence="3" key="2">
    <citation type="submission" date="2020-06" db="EMBL/GenBank/DDBJ databases">
        <title>Whole Genome Sequence of Bradyrhizobium sp. Strain 323S2.</title>
        <authorList>
            <person name="Bromfield E.S.P."/>
        </authorList>
    </citation>
    <scope>NUCLEOTIDE SEQUENCE [LARGE SCALE GENOMIC DNA]</scope>
    <source>
        <strain evidence="3">323S2</strain>
    </source>
</reference>
<dbReference type="InterPro" id="IPR006015">
    <property type="entry name" value="Universal_stress_UspA"/>
</dbReference>
<dbReference type="PANTHER" id="PTHR46268">
    <property type="entry name" value="STRESS RESPONSE PROTEIN NHAX"/>
    <property type="match status" value="1"/>
</dbReference>
<gene>
    <name evidence="4" type="ORF">G6321_00023710</name>
    <name evidence="3" type="ORF">G6321_44480</name>
</gene>
<dbReference type="EMBL" id="CP088280">
    <property type="protein sequence ID" value="UGX97972.1"/>
    <property type="molecule type" value="Genomic_DNA"/>
</dbReference>
<dbReference type="AlphaFoldDB" id="A0A7Z0QM21"/>
<evidence type="ECO:0000313" key="5">
    <source>
        <dbReference type="Proteomes" id="UP000564836"/>
    </source>
</evidence>
<dbReference type="CDD" id="cd00293">
    <property type="entry name" value="USP-like"/>
    <property type="match status" value="1"/>
</dbReference>
<evidence type="ECO:0000313" key="3">
    <source>
        <dbReference type="EMBL" id="NYY95212.1"/>
    </source>
</evidence>
<comment type="similarity">
    <text evidence="1">Belongs to the universal stress protein A family.</text>
</comment>
<evidence type="ECO:0000259" key="2">
    <source>
        <dbReference type="Pfam" id="PF00582"/>
    </source>
</evidence>
<proteinExistence type="inferred from homology"/>
<dbReference type="PANTHER" id="PTHR46268:SF15">
    <property type="entry name" value="UNIVERSAL STRESS PROTEIN HP_0031"/>
    <property type="match status" value="1"/>
</dbReference>
<dbReference type="InterPro" id="IPR006016">
    <property type="entry name" value="UspA"/>
</dbReference>
<reference evidence="4 5" key="3">
    <citation type="journal article" date="2022" name="Int. J. Syst. Evol. Microbiol.">
        <title>Strains of Bradyrhizobium barranii sp. nov. associated with legumes native to Canada are symbionts of soybeans and belong to different subspecies (subsp. barranii subsp. nov. and subsp. apii subsp. nov.) and symbiovars (sv. glycinearum and sv. septentrionale).</title>
        <authorList>
            <person name="Bromfield E.S.P."/>
            <person name="Cloutier S."/>
            <person name="Wasai-Hara S."/>
            <person name="Minamisawa K."/>
        </authorList>
    </citation>
    <scope>NUCLEOTIDE SEQUENCE [LARGE SCALE GENOMIC DNA]</scope>
    <source>
        <strain evidence="4 5">323S2</strain>
    </source>
</reference>
<dbReference type="PRINTS" id="PR01438">
    <property type="entry name" value="UNVRSLSTRESS"/>
</dbReference>
<evidence type="ECO:0000313" key="4">
    <source>
        <dbReference type="EMBL" id="UGX97972.1"/>
    </source>
</evidence>
<accession>A0A7Z0QM21</accession>
<dbReference type="Proteomes" id="UP000564836">
    <property type="component" value="Chromosome"/>
</dbReference>
<feature type="domain" description="UspA" evidence="2">
    <location>
        <begin position="156"/>
        <end position="275"/>
    </location>
</feature>
<sequence length="278" mass="29824">MAIRDVLLTLTSYPEPTPVSVIDRAVSLGSTFGAHIAAISCEAHVQVPGSFLGGAGNLGTIVASEAHRSRKNAQDLLAAFEAAAQKSSVLHEIVLERCLTSEVPDLLVEYARLHDLTIVPVPESYDQWYAEAIIFGAGRPTLVVPEAPSSKAVDLNRVLVAWDSSRAAARAVSDAIPILEKAREVRILTVTNEKAISSRRSSPELAKNLSRHGIDVIVEEVDSAGRVIGDVLAAQIESRRADLLVMGAFGHSRFREFILGGATRSILTKPPIPVLFSH</sequence>
<protein>
    <submittedName>
        <fullName evidence="3">Universal stress protein</fullName>
    </submittedName>
</protein>
<dbReference type="Pfam" id="PF00582">
    <property type="entry name" value="Usp"/>
    <property type="match status" value="1"/>
</dbReference>
<organism evidence="3">
    <name type="scientific">Bradyrhizobium barranii subsp. barranii</name>
    <dbReference type="NCBI Taxonomy" id="2823807"/>
    <lineage>
        <taxon>Bacteria</taxon>
        <taxon>Pseudomonadati</taxon>
        <taxon>Pseudomonadota</taxon>
        <taxon>Alphaproteobacteria</taxon>
        <taxon>Hyphomicrobiales</taxon>
        <taxon>Nitrobacteraceae</taxon>
        <taxon>Bradyrhizobium</taxon>
        <taxon>Bradyrhizobium barranii</taxon>
    </lineage>
</organism>